<dbReference type="STRING" id="67801.A0A1B0BE03"/>
<dbReference type="EMBL" id="JXJN01012736">
    <property type="status" value="NOT_ANNOTATED_CDS"/>
    <property type="molecule type" value="Genomic_DNA"/>
</dbReference>
<dbReference type="Pfam" id="PF12353">
    <property type="entry name" value="eIF3g"/>
    <property type="match status" value="1"/>
</dbReference>
<keyword evidence="1 5" id="KW-0963">Cytoplasm</keyword>
<dbReference type="GO" id="GO:0005852">
    <property type="term" value="C:eukaryotic translation initiation factor 3 complex"/>
    <property type="evidence" value="ECO:0007669"/>
    <property type="project" value="UniProtKB-UniRule"/>
</dbReference>
<dbReference type="HAMAP" id="MF_03006">
    <property type="entry name" value="eIF3g"/>
    <property type="match status" value="1"/>
</dbReference>
<keyword evidence="3 6" id="KW-0694">RNA-binding</keyword>
<dbReference type="AlphaFoldDB" id="A0A1B0BE03"/>
<dbReference type="Proteomes" id="UP000092460">
    <property type="component" value="Unassembled WGS sequence"/>
</dbReference>
<name>A0A1B0BE03_9MUSC</name>
<evidence type="ECO:0000313" key="8">
    <source>
        <dbReference type="EnsemblMetazoa" id="GPPI026996-PA"/>
    </source>
</evidence>
<dbReference type="Gene3D" id="3.30.70.330">
    <property type="match status" value="1"/>
</dbReference>
<evidence type="ECO:0000256" key="2">
    <source>
        <dbReference type="ARBA" id="ARBA00022540"/>
    </source>
</evidence>
<keyword evidence="9" id="KW-1185">Reference proteome</keyword>
<reference evidence="8" key="2">
    <citation type="submission" date="2020-05" db="UniProtKB">
        <authorList>
            <consortium name="EnsemblMetazoa"/>
        </authorList>
    </citation>
    <scope>IDENTIFICATION</scope>
    <source>
        <strain evidence="8">IAEA</strain>
    </source>
</reference>
<evidence type="ECO:0000256" key="5">
    <source>
        <dbReference type="HAMAP-Rule" id="MF_03006"/>
    </source>
</evidence>
<keyword evidence="4 5" id="KW-0648">Protein biosynthesis</keyword>
<evidence type="ECO:0000256" key="4">
    <source>
        <dbReference type="ARBA" id="ARBA00022917"/>
    </source>
</evidence>
<comment type="subunit">
    <text evidence="5">Component of the eukaryotic translation initiation factor 3 (eIF-3) complex.</text>
</comment>
<evidence type="ECO:0000313" key="9">
    <source>
        <dbReference type="Proteomes" id="UP000092460"/>
    </source>
</evidence>
<dbReference type="Pfam" id="PF00076">
    <property type="entry name" value="RRM_1"/>
    <property type="match status" value="1"/>
</dbReference>
<organism evidence="8 9">
    <name type="scientific">Glossina palpalis gambiensis</name>
    <dbReference type="NCBI Taxonomy" id="67801"/>
    <lineage>
        <taxon>Eukaryota</taxon>
        <taxon>Metazoa</taxon>
        <taxon>Ecdysozoa</taxon>
        <taxon>Arthropoda</taxon>
        <taxon>Hexapoda</taxon>
        <taxon>Insecta</taxon>
        <taxon>Pterygota</taxon>
        <taxon>Neoptera</taxon>
        <taxon>Endopterygota</taxon>
        <taxon>Diptera</taxon>
        <taxon>Brachycera</taxon>
        <taxon>Muscomorpha</taxon>
        <taxon>Hippoboscoidea</taxon>
        <taxon>Glossinidae</taxon>
        <taxon>Glossina</taxon>
    </lineage>
</organism>
<dbReference type="GO" id="GO:0001732">
    <property type="term" value="P:formation of cytoplasmic translation initiation complex"/>
    <property type="evidence" value="ECO:0007669"/>
    <property type="project" value="UniProtKB-UniRule"/>
</dbReference>
<evidence type="ECO:0000259" key="7">
    <source>
        <dbReference type="PROSITE" id="PS50102"/>
    </source>
</evidence>
<dbReference type="SMART" id="SM00360">
    <property type="entry name" value="RRM"/>
    <property type="match status" value="1"/>
</dbReference>
<evidence type="ECO:0000256" key="6">
    <source>
        <dbReference type="PROSITE-ProRule" id="PRU00176"/>
    </source>
</evidence>
<evidence type="ECO:0000256" key="1">
    <source>
        <dbReference type="ARBA" id="ARBA00022490"/>
    </source>
</evidence>
<sequence length="307" mass="34618">MTSLHSLGTWKSSLFRLTDVEHTLLITLSAFRGVCDSGRMPGVETIKSWADEVEFDFGNLPPPTEDFENGFKYVTEYKYNKDDKKVKVVRTYKISKQVVPKTVAKRRTWTKFGESKNDKPGPNSQTTMVAEEIFMQFLNIKEEEKTADPLLDPTKNIAKCRICNGEHWSVNCPYKGTAMDTNLMEKKASAAAAAATEAPKPGKYVPPFLKDNQKSGMGMRGRDDTAAIRISNLSESMTEQDLEELIKRIGQHTKMYLARDKNTGICKGFAYVHFRHRQDAAAAIEILNGHGYDHLILSAEWSKPQNN</sequence>
<reference evidence="9" key="1">
    <citation type="submission" date="2015-01" db="EMBL/GenBank/DDBJ databases">
        <authorList>
            <person name="Aksoy S."/>
            <person name="Warren W."/>
            <person name="Wilson R.K."/>
        </authorList>
    </citation>
    <scope>NUCLEOTIDE SEQUENCE [LARGE SCALE GENOMIC DNA]</scope>
    <source>
        <strain evidence="9">IAEA</strain>
    </source>
</reference>
<dbReference type="PROSITE" id="PS50102">
    <property type="entry name" value="RRM"/>
    <property type="match status" value="1"/>
</dbReference>
<dbReference type="FunFam" id="3.30.70.330:FF:000828">
    <property type="entry name" value="Eukaryotic translation initiation factor 3 subunit G"/>
    <property type="match status" value="1"/>
</dbReference>
<dbReference type="InterPro" id="IPR017334">
    <property type="entry name" value="eIF3_g"/>
</dbReference>
<dbReference type="PIRSF" id="PIRSF037949">
    <property type="entry name" value="Transl_init_eIF-3_RNA-bind"/>
    <property type="match status" value="1"/>
</dbReference>
<protein>
    <recommendedName>
        <fullName evidence="5">Eukaryotic translation initiation factor 3 subunit G</fullName>
        <shortName evidence="5">eIF3g</shortName>
    </recommendedName>
    <alternativeName>
        <fullName evidence="5">Eukaryotic translation initiation factor 3 RNA-binding subunit</fullName>
        <shortName evidence="5">eIF-3 RNA-binding subunit</shortName>
    </alternativeName>
    <alternativeName>
        <fullName evidence="5">Eukaryotic translation initiation factor 3 subunit 4</fullName>
    </alternativeName>
</protein>
<comment type="similarity">
    <text evidence="5">Belongs to the eIF-3 subunit G family.</text>
</comment>
<evidence type="ECO:0000256" key="3">
    <source>
        <dbReference type="ARBA" id="ARBA00022884"/>
    </source>
</evidence>
<dbReference type="InterPro" id="IPR034240">
    <property type="entry name" value="eIF3G_RRM"/>
</dbReference>
<dbReference type="GO" id="GO:0003743">
    <property type="term" value="F:translation initiation factor activity"/>
    <property type="evidence" value="ECO:0007669"/>
    <property type="project" value="UniProtKB-UniRule"/>
</dbReference>
<comment type="function">
    <text evidence="5">RNA-binding component of the eukaryotic translation initiation factor 3 (eIF-3) complex, which is involved in protein synthesis of a specialized repertoire of mRNAs and, together with other initiation factors, stimulates binding of mRNA and methionyl-tRNAi to the 40S ribosome. The eIF-3 complex specifically targets and initiates translation of a subset of mRNAs involved in cell proliferation. This subunit can bind 18S rRNA.</text>
</comment>
<feature type="domain" description="RRM" evidence="7">
    <location>
        <begin position="226"/>
        <end position="304"/>
    </location>
</feature>
<dbReference type="GO" id="GO:0033290">
    <property type="term" value="C:eukaryotic 48S preinitiation complex"/>
    <property type="evidence" value="ECO:0007669"/>
    <property type="project" value="UniProtKB-UniRule"/>
</dbReference>
<dbReference type="VEuPathDB" id="VectorBase:GPPI026996"/>
<dbReference type="InterPro" id="IPR012677">
    <property type="entry name" value="Nucleotide-bd_a/b_plait_sf"/>
</dbReference>
<comment type="subcellular location">
    <subcellularLocation>
        <location evidence="5">Cytoplasm</location>
    </subcellularLocation>
</comment>
<dbReference type="CDD" id="cd12933">
    <property type="entry name" value="eIF3G"/>
    <property type="match status" value="1"/>
</dbReference>
<dbReference type="InterPro" id="IPR024675">
    <property type="entry name" value="eIF3g_N"/>
</dbReference>
<dbReference type="GO" id="GO:0016282">
    <property type="term" value="C:eukaryotic 43S preinitiation complex"/>
    <property type="evidence" value="ECO:0007669"/>
    <property type="project" value="UniProtKB-UniRule"/>
</dbReference>
<accession>A0A1B0BE03</accession>
<dbReference type="SUPFAM" id="SSF54928">
    <property type="entry name" value="RNA-binding domain, RBD"/>
    <property type="match status" value="1"/>
</dbReference>
<proteinExistence type="inferred from homology"/>
<keyword evidence="2 5" id="KW-0396">Initiation factor</keyword>
<dbReference type="CDD" id="cd12408">
    <property type="entry name" value="RRM_eIF3G_like"/>
    <property type="match status" value="1"/>
</dbReference>
<dbReference type="GO" id="GO:0003723">
    <property type="term" value="F:RNA binding"/>
    <property type="evidence" value="ECO:0007669"/>
    <property type="project" value="UniProtKB-UniRule"/>
</dbReference>
<dbReference type="PANTHER" id="PTHR10352">
    <property type="entry name" value="EUKARYOTIC TRANSLATION INITIATION FACTOR 3 SUBUNIT G"/>
    <property type="match status" value="1"/>
</dbReference>
<dbReference type="InterPro" id="IPR035979">
    <property type="entry name" value="RBD_domain_sf"/>
</dbReference>
<dbReference type="EnsemblMetazoa" id="GPPI026996-RA">
    <property type="protein sequence ID" value="GPPI026996-PA"/>
    <property type="gene ID" value="GPPI026996"/>
</dbReference>
<dbReference type="InterPro" id="IPR000504">
    <property type="entry name" value="RRM_dom"/>
</dbReference>